<keyword evidence="1 3" id="KW-0560">Oxidoreductase</keyword>
<evidence type="ECO:0000259" key="5">
    <source>
        <dbReference type="Pfam" id="PF02826"/>
    </source>
</evidence>
<dbReference type="Proteomes" id="UP000706039">
    <property type="component" value="Unassembled WGS sequence"/>
</dbReference>
<organism evidence="6 7">
    <name type="scientific">Sphingomonas colocasiae</name>
    <dbReference type="NCBI Taxonomy" id="1848973"/>
    <lineage>
        <taxon>Bacteria</taxon>
        <taxon>Pseudomonadati</taxon>
        <taxon>Pseudomonadota</taxon>
        <taxon>Alphaproteobacteria</taxon>
        <taxon>Sphingomonadales</taxon>
        <taxon>Sphingomonadaceae</taxon>
        <taxon>Sphingomonas</taxon>
    </lineage>
</organism>
<dbReference type="CDD" id="cd05300">
    <property type="entry name" value="2-Hacid_dh_1"/>
    <property type="match status" value="1"/>
</dbReference>
<feature type="domain" description="D-isomer specific 2-hydroxyacid dehydrogenase catalytic" evidence="4">
    <location>
        <begin position="7"/>
        <end position="307"/>
    </location>
</feature>
<comment type="similarity">
    <text evidence="3">Belongs to the D-isomer specific 2-hydroxyacid dehydrogenase family.</text>
</comment>
<dbReference type="Gene3D" id="3.40.50.720">
    <property type="entry name" value="NAD(P)-binding Rossmann-like Domain"/>
    <property type="match status" value="2"/>
</dbReference>
<dbReference type="Pfam" id="PF02826">
    <property type="entry name" value="2-Hacid_dh_C"/>
    <property type="match status" value="1"/>
</dbReference>
<evidence type="ECO:0000256" key="2">
    <source>
        <dbReference type="ARBA" id="ARBA00023027"/>
    </source>
</evidence>
<protein>
    <submittedName>
        <fullName evidence="6">D-2-hydroxyacid dehydrogenase</fullName>
    </submittedName>
</protein>
<dbReference type="InterPro" id="IPR036291">
    <property type="entry name" value="NAD(P)-bd_dom_sf"/>
</dbReference>
<evidence type="ECO:0000256" key="1">
    <source>
        <dbReference type="ARBA" id="ARBA00023002"/>
    </source>
</evidence>
<keyword evidence="2" id="KW-0520">NAD</keyword>
<evidence type="ECO:0000256" key="3">
    <source>
        <dbReference type="RuleBase" id="RU003719"/>
    </source>
</evidence>
<dbReference type="SUPFAM" id="SSF52283">
    <property type="entry name" value="Formate/glycerate dehydrogenase catalytic domain-like"/>
    <property type="match status" value="1"/>
</dbReference>
<comment type="caution">
    <text evidence="6">The sequence shown here is derived from an EMBL/GenBank/DDBJ whole genome shotgun (WGS) entry which is preliminary data.</text>
</comment>
<name>A0ABS7PS06_9SPHN</name>
<dbReference type="PANTHER" id="PTHR43333:SF1">
    <property type="entry name" value="D-ISOMER SPECIFIC 2-HYDROXYACID DEHYDROGENASE NAD-BINDING DOMAIN-CONTAINING PROTEIN"/>
    <property type="match status" value="1"/>
</dbReference>
<dbReference type="InterPro" id="IPR029753">
    <property type="entry name" value="D-isomer_DH_CS"/>
</dbReference>
<dbReference type="InterPro" id="IPR006139">
    <property type="entry name" value="D-isomer_2_OHA_DH_cat_dom"/>
</dbReference>
<dbReference type="EMBL" id="JAINVV010000004">
    <property type="protein sequence ID" value="MBY8822779.1"/>
    <property type="molecule type" value="Genomic_DNA"/>
</dbReference>
<evidence type="ECO:0000313" key="6">
    <source>
        <dbReference type="EMBL" id="MBY8822779.1"/>
    </source>
</evidence>
<evidence type="ECO:0000313" key="7">
    <source>
        <dbReference type="Proteomes" id="UP000706039"/>
    </source>
</evidence>
<sequence>MNAVFPAYARSLIERQLPPEIDAHWFTTAEEAIALAPEAEIGWFDQQVPADIGRAAAAAEKLKWLTSVFAGLDALPLDLLAERGVAITNGAGLGAIPVAEYAVMGVLAAAKGFHQVVRAQDRREWPVVPPGNTELWESSALVIGYGAIGAAIGERLKGLGVRVTGVRRSPSNDPNIIGPDAWRGRLGEFDWVVLAAPSTGETQALLGESDFAAMRSNAWLINVARGELVDQDALIAALRLRRIAGAFLDVMTPEPLPPENPLWAMPNVIITMHLSGRSQTRLFPRAAELFARNLRSYLAGEPLENLVDPARGY</sequence>
<dbReference type="SUPFAM" id="SSF51735">
    <property type="entry name" value="NAD(P)-binding Rossmann-fold domains"/>
    <property type="match status" value="1"/>
</dbReference>
<feature type="domain" description="D-isomer specific 2-hydroxyacid dehydrogenase NAD-binding" evidence="5">
    <location>
        <begin position="104"/>
        <end position="275"/>
    </location>
</feature>
<dbReference type="PANTHER" id="PTHR43333">
    <property type="entry name" value="2-HACID_DH_C DOMAIN-CONTAINING PROTEIN"/>
    <property type="match status" value="1"/>
</dbReference>
<evidence type="ECO:0000259" key="4">
    <source>
        <dbReference type="Pfam" id="PF00389"/>
    </source>
</evidence>
<accession>A0ABS7PS06</accession>
<keyword evidence="7" id="KW-1185">Reference proteome</keyword>
<gene>
    <name evidence="6" type="ORF">K7G82_10775</name>
</gene>
<dbReference type="InterPro" id="IPR006140">
    <property type="entry name" value="D-isomer_DH_NAD-bd"/>
</dbReference>
<reference evidence="6 7" key="1">
    <citation type="submission" date="2021-08" db="EMBL/GenBank/DDBJ databases">
        <authorList>
            <person name="Tuo L."/>
        </authorList>
    </citation>
    <scope>NUCLEOTIDE SEQUENCE [LARGE SCALE GENOMIC DNA]</scope>
    <source>
        <strain evidence="6 7">JCM 31229</strain>
    </source>
</reference>
<dbReference type="PROSITE" id="PS00671">
    <property type="entry name" value="D_2_HYDROXYACID_DH_3"/>
    <property type="match status" value="1"/>
</dbReference>
<proteinExistence type="inferred from homology"/>
<dbReference type="Pfam" id="PF00389">
    <property type="entry name" value="2-Hacid_dh"/>
    <property type="match status" value="1"/>
</dbReference>